<feature type="non-terminal residue" evidence="1">
    <location>
        <position position="40"/>
    </location>
</feature>
<accession>A0A9N9EFW6</accession>
<proteinExistence type="predicted"/>
<protein>
    <submittedName>
        <fullName evidence="1">4004_t:CDS:1</fullName>
    </submittedName>
</protein>
<dbReference type="EMBL" id="CAJVPL010008183">
    <property type="protein sequence ID" value="CAG8673262.1"/>
    <property type="molecule type" value="Genomic_DNA"/>
</dbReference>
<evidence type="ECO:0000313" key="1">
    <source>
        <dbReference type="EMBL" id="CAG8673262.1"/>
    </source>
</evidence>
<dbReference type="Proteomes" id="UP000789831">
    <property type="component" value="Unassembled WGS sequence"/>
</dbReference>
<reference evidence="1" key="1">
    <citation type="submission" date="2021-06" db="EMBL/GenBank/DDBJ databases">
        <authorList>
            <person name="Kallberg Y."/>
            <person name="Tangrot J."/>
            <person name="Rosling A."/>
        </authorList>
    </citation>
    <scope>NUCLEOTIDE SEQUENCE</scope>
    <source>
        <strain evidence="1">MT106</strain>
    </source>
</reference>
<organism evidence="1 2">
    <name type="scientific">Ambispora gerdemannii</name>
    <dbReference type="NCBI Taxonomy" id="144530"/>
    <lineage>
        <taxon>Eukaryota</taxon>
        <taxon>Fungi</taxon>
        <taxon>Fungi incertae sedis</taxon>
        <taxon>Mucoromycota</taxon>
        <taxon>Glomeromycotina</taxon>
        <taxon>Glomeromycetes</taxon>
        <taxon>Archaeosporales</taxon>
        <taxon>Ambisporaceae</taxon>
        <taxon>Ambispora</taxon>
    </lineage>
</organism>
<sequence length="40" mass="4413">ISVASEQAFPVASNTSIHIRNYLLPKTARAILCAKSWIKN</sequence>
<dbReference type="AlphaFoldDB" id="A0A9N9EFW6"/>
<keyword evidence="2" id="KW-1185">Reference proteome</keyword>
<gene>
    <name evidence="1" type="ORF">AGERDE_LOCUS12353</name>
</gene>
<feature type="non-terminal residue" evidence="1">
    <location>
        <position position="1"/>
    </location>
</feature>
<name>A0A9N9EFW6_9GLOM</name>
<comment type="caution">
    <text evidence="1">The sequence shown here is derived from an EMBL/GenBank/DDBJ whole genome shotgun (WGS) entry which is preliminary data.</text>
</comment>
<evidence type="ECO:0000313" key="2">
    <source>
        <dbReference type="Proteomes" id="UP000789831"/>
    </source>
</evidence>